<keyword evidence="3" id="KW-0274">FAD</keyword>
<keyword evidence="2" id="KW-0285">Flavoprotein</keyword>
<dbReference type="EMBL" id="QQTP01000011">
    <property type="protein sequence ID" value="RDJ22126.1"/>
    <property type="molecule type" value="Genomic_DNA"/>
</dbReference>
<dbReference type="NCBIfam" id="TIGR00275">
    <property type="entry name" value="aminoacetone oxidase family FAD-binding enzyme"/>
    <property type="match status" value="1"/>
</dbReference>
<dbReference type="PANTHER" id="PTHR42887">
    <property type="entry name" value="OS12G0638800 PROTEIN"/>
    <property type="match status" value="1"/>
</dbReference>
<dbReference type="Pfam" id="PF03486">
    <property type="entry name" value="HI0933_like"/>
    <property type="match status" value="1"/>
</dbReference>
<proteinExistence type="predicted"/>
<dbReference type="InterPro" id="IPR004792">
    <property type="entry name" value="BaiN-like"/>
</dbReference>
<dbReference type="RefSeq" id="WP_114831005.1">
    <property type="nucleotide sequence ID" value="NZ_QQTO01000034.1"/>
</dbReference>
<comment type="cofactor">
    <cofactor evidence="1">
        <name>FAD</name>
        <dbReference type="ChEBI" id="CHEBI:57692"/>
    </cofactor>
</comment>
<dbReference type="SUPFAM" id="SSF160996">
    <property type="entry name" value="HI0933 insert domain-like"/>
    <property type="match status" value="1"/>
</dbReference>
<dbReference type="InterPro" id="IPR055178">
    <property type="entry name" value="RsdA/BaiN/AoA(So)-like_dom"/>
</dbReference>
<evidence type="ECO:0000259" key="5">
    <source>
        <dbReference type="Pfam" id="PF22780"/>
    </source>
</evidence>
<evidence type="ECO:0000313" key="6">
    <source>
        <dbReference type="EMBL" id="RDJ22126.1"/>
    </source>
</evidence>
<gene>
    <name evidence="6" type="ORF">DWE98_19695</name>
</gene>
<name>A0A370L335_9HYPH</name>
<evidence type="ECO:0000256" key="2">
    <source>
        <dbReference type="ARBA" id="ARBA00022630"/>
    </source>
</evidence>
<feature type="domain" description="RsdA/BaiN/AoA(So)-like insert" evidence="5">
    <location>
        <begin position="191"/>
        <end position="340"/>
    </location>
</feature>
<protein>
    <submittedName>
        <fullName evidence="6">TIGR03862 family flavoprotein</fullName>
    </submittedName>
</protein>
<feature type="domain" description="RsdA/BaiN/AoA(So)-like Rossmann fold-like" evidence="4">
    <location>
        <begin position="4"/>
        <end position="392"/>
    </location>
</feature>
<dbReference type="SUPFAM" id="SSF51905">
    <property type="entry name" value="FAD/NAD(P)-binding domain"/>
    <property type="match status" value="1"/>
</dbReference>
<dbReference type="InterPro" id="IPR057661">
    <property type="entry name" value="RsdA/BaiN/AoA(So)_Rossmann"/>
</dbReference>
<evidence type="ECO:0000256" key="1">
    <source>
        <dbReference type="ARBA" id="ARBA00001974"/>
    </source>
</evidence>
<dbReference type="InterPro" id="IPR023166">
    <property type="entry name" value="BaiN-like_dom_sf"/>
</dbReference>
<evidence type="ECO:0000313" key="7">
    <source>
        <dbReference type="Proteomes" id="UP000255207"/>
    </source>
</evidence>
<dbReference type="InterPro" id="IPR036188">
    <property type="entry name" value="FAD/NAD-bd_sf"/>
</dbReference>
<reference evidence="7" key="1">
    <citation type="submission" date="2018-07" db="EMBL/GenBank/DDBJ databases">
        <authorList>
            <person name="Safronova V.I."/>
            <person name="Chirak E.R."/>
            <person name="Sazanova A.L."/>
        </authorList>
    </citation>
    <scope>NUCLEOTIDE SEQUENCE [LARGE SCALE GENOMIC DNA]</scope>
    <source>
        <strain evidence="7">RCAM04685</strain>
    </source>
</reference>
<organism evidence="6 7">
    <name type="scientific">Bosea caraganae</name>
    <dbReference type="NCBI Taxonomy" id="2763117"/>
    <lineage>
        <taxon>Bacteria</taxon>
        <taxon>Pseudomonadati</taxon>
        <taxon>Pseudomonadota</taxon>
        <taxon>Alphaproteobacteria</taxon>
        <taxon>Hyphomicrobiales</taxon>
        <taxon>Boseaceae</taxon>
        <taxon>Bosea</taxon>
    </lineage>
</organism>
<sequence>MATDIAIIGAGPSGLIAAERLAGAGHSVTLYDRMPSPARKLLLAGRGGLNLTHSEPFDAFLPRYREAAPWLEPALRAFPPQALRDWADELGQETFIGSSGRVFPKAMKASPLLRAWLRRLEALGVTFAPRHQWRGWNEDGALLFDHDGAAVEVRPAATLFALGGASWPRLGSDGGWASLLAERGIAISPLRPANGGFAIAWSPVLRERFAGQPLKRIAIRFGDEEARGEAMIDAAGLEGGAVYALSASLRQAILRDGTATVTLDLRPDLDQPRLAERLASRRKGETLSNHLRKAAGLSPVAITLLREPGRLPEEPAALAALIKALPLTLSGLSPIERAISTAGGIALAELDDNLMLKRLPGAFAAGEMLDWEAPTGGYLLQACFATGVAAAAGLESWLRR</sequence>
<dbReference type="InterPro" id="IPR022460">
    <property type="entry name" value="Flavoprotein_PP4765"/>
</dbReference>
<dbReference type="Gene3D" id="2.40.30.10">
    <property type="entry name" value="Translation factors"/>
    <property type="match status" value="1"/>
</dbReference>
<dbReference type="Pfam" id="PF22780">
    <property type="entry name" value="HI0933_like_1st"/>
    <property type="match status" value="1"/>
</dbReference>
<dbReference type="PRINTS" id="PR00419">
    <property type="entry name" value="ADXRDTASE"/>
</dbReference>
<dbReference type="NCBIfam" id="TIGR03862">
    <property type="entry name" value="flavo_PP4765"/>
    <property type="match status" value="1"/>
</dbReference>
<evidence type="ECO:0000259" key="4">
    <source>
        <dbReference type="Pfam" id="PF03486"/>
    </source>
</evidence>
<dbReference type="Gene3D" id="3.50.50.60">
    <property type="entry name" value="FAD/NAD(P)-binding domain"/>
    <property type="match status" value="1"/>
</dbReference>
<dbReference type="Proteomes" id="UP000255207">
    <property type="component" value="Unassembled WGS sequence"/>
</dbReference>
<evidence type="ECO:0000256" key="3">
    <source>
        <dbReference type="ARBA" id="ARBA00022827"/>
    </source>
</evidence>
<keyword evidence="7" id="KW-1185">Reference proteome</keyword>
<comment type="caution">
    <text evidence="6">The sequence shown here is derived from an EMBL/GenBank/DDBJ whole genome shotgun (WGS) entry which is preliminary data.</text>
</comment>
<dbReference type="OrthoDB" id="5288829at2"/>
<dbReference type="Gene3D" id="1.10.8.260">
    <property type="entry name" value="HI0933 insert domain-like"/>
    <property type="match status" value="1"/>
</dbReference>
<accession>A0A370L335</accession>
<dbReference type="AlphaFoldDB" id="A0A370L335"/>
<dbReference type="PANTHER" id="PTHR42887:SF1">
    <property type="entry name" value="BLR3961 PROTEIN"/>
    <property type="match status" value="1"/>
</dbReference>